<reference key="2">
    <citation type="submission" date="2011-04" db="EMBL/GenBank/DDBJ databases">
        <title>Complete sequence of chromosome of Haliscomenobacter hydrossis DSM 1100.</title>
        <authorList>
            <consortium name="US DOE Joint Genome Institute (JGI-PGF)"/>
            <person name="Lucas S."/>
            <person name="Han J."/>
            <person name="Lapidus A."/>
            <person name="Bruce D."/>
            <person name="Goodwin L."/>
            <person name="Pitluck S."/>
            <person name="Peters L."/>
            <person name="Kyrpides N."/>
            <person name="Mavromatis K."/>
            <person name="Ivanova N."/>
            <person name="Ovchinnikova G."/>
            <person name="Pagani I."/>
            <person name="Daligault H."/>
            <person name="Detter J.C."/>
            <person name="Han C."/>
            <person name="Land M."/>
            <person name="Hauser L."/>
            <person name="Markowitz V."/>
            <person name="Cheng J.-F."/>
            <person name="Hugenholtz P."/>
            <person name="Woyke T."/>
            <person name="Wu D."/>
            <person name="Verbarg S."/>
            <person name="Frueling A."/>
            <person name="Brambilla E."/>
            <person name="Klenk H.-P."/>
            <person name="Eisen J.A."/>
        </authorList>
    </citation>
    <scope>NUCLEOTIDE SEQUENCE</scope>
    <source>
        <strain>DSM 1100</strain>
    </source>
</reference>
<evidence type="ECO:0008006" key="3">
    <source>
        <dbReference type="Google" id="ProtNLM"/>
    </source>
</evidence>
<dbReference type="Proteomes" id="UP000008461">
    <property type="component" value="Chromosome"/>
</dbReference>
<reference evidence="1 2" key="1">
    <citation type="journal article" date="2011" name="Stand. Genomic Sci.">
        <title>Complete genome sequence of Haliscomenobacter hydrossis type strain (O).</title>
        <authorList>
            <consortium name="US DOE Joint Genome Institute (JGI-PGF)"/>
            <person name="Daligault H."/>
            <person name="Lapidus A."/>
            <person name="Zeytun A."/>
            <person name="Nolan M."/>
            <person name="Lucas S."/>
            <person name="Del Rio T.G."/>
            <person name="Tice H."/>
            <person name="Cheng J.F."/>
            <person name="Tapia R."/>
            <person name="Han C."/>
            <person name="Goodwin L."/>
            <person name="Pitluck S."/>
            <person name="Liolios K."/>
            <person name="Pagani I."/>
            <person name="Ivanova N."/>
            <person name="Huntemann M."/>
            <person name="Mavromatis K."/>
            <person name="Mikhailova N."/>
            <person name="Pati A."/>
            <person name="Chen A."/>
            <person name="Palaniappan K."/>
            <person name="Land M."/>
            <person name="Hauser L."/>
            <person name="Brambilla E.M."/>
            <person name="Rohde M."/>
            <person name="Verbarg S."/>
            <person name="Goker M."/>
            <person name="Bristow J."/>
            <person name="Eisen J.A."/>
            <person name="Markowitz V."/>
            <person name="Hugenholtz P."/>
            <person name="Kyrpides N.C."/>
            <person name="Klenk H.P."/>
            <person name="Woyke T."/>
        </authorList>
    </citation>
    <scope>NUCLEOTIDE SEQUENCE [LARGE SCALE GENOMIC DNA]</scope>
    <source>
        <strain evidence="2">ATCC 27775 / DSM 1100 / LMG 10767 / O</strain>
    </source>
</reference>
<evidence type="ECO:0000313" key="2">
    <source>
        <dbReference type="Proteomes" id="UP000008461"/>
    </source>
</evidence>
<dbReference type="KEGG" id="hhy:Halhy_1600"/>
<accession>F4KZM1</accession>
<proteinExistence type="predicted"/>
<dbReference type="AlphaFoldDB" id="F4KZM1"/>
<dbReference type="EMBL" id="CP002691">
    <property type="protein sequence ID" value="AEE49491.1"/>
    <property type="molecule type" value="Genomic_DNA"/>
</dbReference>
<organism evidence="1 2">
    <name type="scientific">Haliscomenobacter hydrossis (strain ATCC 27775 / DSM 1100 / LMG 10767 / O)</name>
    <dbReference type="NCBI Taxonomy" id="760192"/>
    <lineage>
        <taxon>Bacteria</taxon>
        <taxon>Pseudomonadati</taxon>
        <taxon>Bacteroidota</taxon>
        <taxon>Saprospiria</taxon>
        <taxon>Saprospirales</taxon>
        <taxon>Haliscomenobacteraceae</taxon>
        <taxon>Haliscomenobacter</taxon>
    </lineage>
</organism>
<sequence length="139" mass="15882">MSRNLSTLLLLPLLLCSCIKEQKVKKELIGSWRYDLVSMKKENFKDQTDPAQRSYMETMMQALSLAKLDLFDDGSAVFQLDDTLQKGNWHVQNNGKELVMDLIEGPQVSRIQRIARDTIYLHSVSDPGPQFTRILVPAN</sequence>
<dbReference type="HOGENOM" id="CLU_1842317_0_0_10"/>
<protein>
    <recommendedName>
        <fullName evidence="3">Lipocalin-like domain-containing protein</fullName>
    </recommendedName>
</protein>
<dbReference type="PROSITE" id="PS51257">
    <property type="entry name" value="PROKAR_LIPOPROTEIN"/>
    <property type="match status" value="1"/>
</dbReference>
<name>F4KZM1_HALH1</name>
<gene>
    <name evidence="1" type="ordered locus">Halhy_1600</name>
</gene>
<dbReference type="RefSeq" id="WP_013764045.1">
    <property type="nucleotide sequence ID" value="NC_015510.1"/>
</dbReference>
<evidence type="ECO:0000313" key="1">
    <source>
        <dbReference type="EMBL" id="AEE49491.1"/>
    </source>
</evidence>
<keyword evidence="2" id="KW-1185">Reference proteome</keyword>
<dbReference type="STRING" id="760192.Halhy_1600"/>